<accession>G0LIT8</accession>
<dbReference type="RefSeq" id="WP_011571508.1">
    <property type="nucleotide sequence ID" value="NC_017459.1"/>
</dbReference>
<evidence type="ECO:0000313" key="4">
    <source>
        <dbReference type="Proteomes" id="UP000007954"/>
    </source>
</evidence>
<evidence type="ECO:0000256" key="1">
    <source>
        <dbReference type="SAM" id="MobiDB-lite"/>
    </source>
</evidence>
<feature type="transmembrane region" description="Helical" evidence="2">
    <location>
        <begin position="12"/>
        <end position="32"/>
    </location>
</feature>
<dbReference type="HOGENOM" id="CLU_2613552_0_0_2"/>
<evidence type="ECO:0000256" key="2">
    <source>
        <dbReference type="SAM" id="Phobius"/>
    </source>
</evidence>
<feature type="compositionally biased region" description="Polar residues" evidence="1">
    <location>
        <begin position="65"/>
        <end position="76"/>
    </location>
</feature>
<feature type="compositionally biased region" description="Acidic residues" evidence="1">
    <location>
        <begin position="33"/>
        <end position="57"/>
    </location>
</feature>
<sequence>MKQIDKPHNRRTLLSMIIIAVSVGLAGCTGPGESEDSGDDGDTGGDSDESEDGDEDGGGGGGYNNKINEQPTMHTN</sequence>
<evidence type="ECO:0000313" key="3">
    <source>
        <dbReference type="EMBL" id="CCC40340.1"/>
    </source>
</evidence>
<protein>
    <submittedName>
        <fullName evidence="3">Uncharacterized protein</fullName>
    </submittedName>
</protein>
<dbReference type="AlphaFoldDB" id="G0LIT8"/>
<name>G0LIT8_HALWC</name>
<keyword evidence="2" id="KW-1133">Transmembrane helix</keyword>
<keyword evidence="2" id="KW-0472">Membrane</keyword>
<dbReference type="KEGG" id="hwc:Hqrw_2493"/>
<dbReference type="Proteomes" id="UP000007954">
    <property type="component" value="Chromosome"/>
</dbReference>
<dbReference type="PROSITE" id="PS51257">
    <property type="entry name" value="PROKAR_LIPOPROTEIN"/>
    <property type="match status" value="1"/>
</dbReference>
<dbReference type="EMBL" id="FR746099">
    <property type="protein sequence ID" value="CCC40340.1"/>
    <property type="molecule type" value="Genomic_DNA"/>
</dbReference>
<gene>
    <name evidence="3" type="ordered locus">Hqrw_2493</name>
</gene>
<proteinExistence type="predicted"/>
<reference evidence="3 4" key="1">
    <citation type="journal article" date="2011" name="PLoS ONE">
        <title>Haloquadratum walsbyi: limited diversity in a global pond.</title>
        <authorList>
            <person name="Dyall-Smith M."/>
            <person name="Pfeiffer F."/>
            <person name="Klee K."/>
            <person name="Palm P."/>
            <person name="Gross K."/>
            <person name="Schuster S.C."/>
            <person name="Rampp M."/>
            <person name="Oesterhelt D."/>
        </authorList>
    </citation>
    <scope>NUCLEOTIDE SEQUENCE [LARGE SCALE GENOMIC DNA]</scope>
    <source>
        <strain evidence="4">DSM 16854 / JCM 12705 / C23</strain>
    </source>
</reference>
<dbReference type="GeneID" id="12447204"/>
<feature type="region of interest" description="Disordered" evidence="1">
    <location>
        <begin position="26"/>
        <end position="76"/>
    </location>
</feature>
<keyword evidence="2" id="KW-0812">Transmembrane</keyword>
<organism evidence="3 4">
    <name type="scientific">Haloquadratum walsbyi (strain DSM 16854 / JCM 12705 / C23)</name>
    <dbReference type="NCBI Taxonomy" id="768065"/>
    <lineage>
        <taxon>Archaea</taxon>
        <taxon>Methanobacteriati</taxon>
        <taxon>Methanobacteriota</taxon>
        <taxon>Stenosarchaea group</taxon>
        <taxon>Halobacteria</taxon>
        <taxon>Halobacteriales</taxon>
        <taxon>Haloferacaceae</taxon>
        <taxon>Haloquadratum</taxon>
    </lineage>
</organism>